<dbReference type="GO" id="GO:0006508">
    <property type="term" value="P:proteolysis"/>
    <property type="evidence" value="ECO:0007669"/>
    <property type="project" value="TreeGrafter"/>
</dbReference>
<evidence type="ECO:0000256" key="5">
    <source>
        <dbReference type="ARBA" id="ARBA00023211"/>
    </source>
</evidence>
<dbReference type="OrthoDB" id="4215474at2759"/>
<keyword evidence="5" id="KW-0464">Manganese</keyword>
<dbReference type="SMART" id="SM01011">
    <property type="entry name" value="AMP_N"/>
    <property type="match status" value="1"/>
</dbReference>
<comment type="cofactor">
    <cofactor evidence="1">
        <name>Mn(2+)</name>
        <dbReference type="ChEBI" id="CHEBI:29035"/>
    </cofactor>
</comment>
<dbReference type="GO" id="GO:0070006">
    <property type="term" value="F:metalloaminopeptidase activity"/>
    <property type="evidence" value="ECO:0007669"/>
    <property type="project" value="InterPro"/>
</dbReference>
<evidence type="ECO:0000256" key="4">
    <source>
        <dbReference type="ARBA" id="ARBA00022801"/>
    </source>
</evidence>
<dbReference type="CDD" id="cd01087">
    <property type="entry name" value="Prolidase"/>
    <property type="match status" value="1"/>
</dbReference>
<reference evidence="8" key="1">
    <citation type="submission" date="2021-02" db="EMBL/GenBank/DDBJ databases">
        <title>Psilocybe cubensis genome.</title>
        <authorList>
            <person name="Mckernan K.J."/>
            <person name="Crawford S."/>
            <person name="Trippe A."/>
            <person name="Kane L.T."/>
            <person name="Mclaughlin S."/>
        </authorList>
    </citation>
    <scope>NUCLEOTIDE SEQUENCE [LARGE SCALE GENOMIC DNA]</scope>
    <source>
        <strain evidence="8">MGC-MH-2018</strain>
    </source>
</reference>
<gene>
    <name evidence="8" type="ORF">JR316_006175</name>
</gene>
<dbReference type="Gene3D" id="3.90.230.10">
    <property type="entry name" value="Creatinase/methionine aminopeptidase superfamily"/>
    <property type="match status" value="1"/>
</dbReference>
<dbReference type="PROSITE" id="PS00491">
    <property type="entry name" value="PROLINE_PEPTIDASE"/>
    <property type="match status" value="1"/>
</dbReference>
<keyword evidence="3 6" id="KW-0479">Metal-binding</keyword>
<feature type="domain" description="Aminopeptidase P N-terminal" evidence="7">
    <location>
        <begin position="45"/>
        <end position="181"/>
    </location>
</feature>
<dbReference type="InterPro" id="IPR007865">
    <property type="entry name" value="Aminopep_P_N"/>
</dbReference>
<organism evidence="8">
    <name type="scientific">Psilocybe cubensis</name>
    <name type="common">Psychedelic mushroom</name>
    <name type="synonym">Stropharia cubensis</name>
    <dbReference type="NCBI Taxonomy" id="181762"/>
    <lineage>
        <taxon>Eukaryota</taxon>
        <taxon>Fungi</taxon>
        <taxon>Dikarya</taxon>
        <taxon>Basidiomycota</taxon>
        <taxon>Agaricomycotina</taxon>
        <taxon>Agaricomycetes</taxon>
        <taxon>Agaricomycetidae</taxon>
        <taxon>Agaricales</taxon>
        <taxon>Agaricineae</taxon>
        <taxon>Strophariaceae</taxon>
        <taxon>Psilocybe</taxon>
    </lineage>
</organism>
<dbReference type="Pfam" id="PF05195">
    <property type="entry name" value="AMP_N"/>
    <property type="match status" value="1"/>
</dbReference>
<comment type="caution">
    <text evidence="8">The sequence shown here is derived from an EMBL/GenBank/DDBJ whole genome shotgun (WGS) entry which is preliminary data.</text>
</comment>
<dbReference type="AlphaFoldDB" id="A0A8H7Y247"/>
<comment type="similarity">
    <text evidence="2 6">Belongs to the peptidase M24B family.</text>
</comment>
<dbReference type="SUPFAM" id="SSF55920">
    <property type="entry name" value="Creatinase/aminopeptidase"/>
    <property type="match status" value="1"/>
</dbReference>
<dbReference type="GO" id="GO:0005739">
    <property type="term" value="C:mitochondrion"/>
    <property type="evidence" value="ECO:0007669"/>
    <property type="project" value="TreeGrafter"/>
</dbReference>
<dbReference type="SUPFAM" id="SSF53092">
    <property type="entry name" value="Creatinase/prolidase N-terminal domain"/>
    <property type="match status" value="1"/>
</dbReference>
<dbReference type="InterPro" id="IPR001131">
    <property type="entry name" value="Peptidase_M24B_aminopep-P_CS"/>
</dbReference>
<keyword evidence="4" id="KW-0378">Hydrolase</keyword>
<dbReference type="Pfam" id="PF00557">
    <property type="entry name" value="Peptidase_M24"/>
    <property type="match status" value="1"/>
</dbReference>
<dbReference type="InterPro" id="IPR036005">
    <property type="entry name" value="Creatinase/aminopeptidase-like"/>
</dbReference>
<evidence type="ECO:0000256" key="2">
    <source>
        <dbReference type="ARBA" id="ARBA00008766"/>
    </source>
</evidence>
<dbReference type="InterPro" id="IPR029149">
    <property type="entry name" value="Creatin/AminoP/Spt16_N"/>
</dbReference>
<protein>
    <recommendedName>
        <fullName evidence="7">Aminopeptidase P N-terminal domain-containing protein</fullName>
    </recommendedName>
</protein>
<dbReference type="GO" id="GO:0030145">
    <property type="term" value="F:manganese ion binding"/>
    <property type="evidence" value="ECO:0007669"/>
    <property type="project" value="InterPro"/>
</dbReference>
<dbReference type="PANTHER" id="PTHR43226:SF4">
    <property type="entry name" value="XAA-PRO AMINOPEPTIDASE 3"/>
    <property type="match status" value="1"/>
</dbReference>
<dbReference type="EMBL" id="JAFIQS010000005">
    <property type="protein sequence ID" value="KAG5169619.1"/>
    <property type="molecule type" value="Genomic_DNA"/>
</dbReference>
<accession>A0A8H7Y247</accession>
<evidence type="ECO:0000256" key="1">
    <source>
        <dbReference type="ARBA" id="ARBA00001936"/>
    </source>
</evidence>
<sequence length="489" mass="53933">MFNSFRRAGSRFGTRSLATKPSEYGQPTTISHPHLVQRNDLTPGIPISEYEQRRRKLMDLLPDGSVAVAVSAPIKYMSANIFYKYRQASDFWYLTGFEEPDSAVVLEKNSSQKGYKMTLFSSGRDLAKEKWDGARTSLALSKDLFHADDTMLIDKFSSYLKSLLPKSSHVYVDLPNVTHNTSRKKSKSLLRYLTGTPATEHEDIFESLSGSSRRPLAAQLGKLRAIKSKAEQQIMRAAADISGRAHAKTMRFAEPGKSEGALAAHFEYMCALAGSQRPAYVPVVASGPNALILHYTANNQIITEDELVLIDAGCEYNGYASDITRTFPACGTFSAPQRDLYSAVLSAQKQLIGLCSAQHGYSLQELHRKSCTLLKSELNQIGFNLGNEGDLERVLYPHYLSHPIGIDLHESSHMDRSAPLQDGMVITIEPGIYVPPTANFPKHFHNMGIRIEDEVLVGAKNATILSVSAPKEIADIEGACQGLLGLEPY</sequence>
<proteinExistence type="inferred from homology"/>
<name>A0A8H7Y247_PSICU</name>
<dbReference type="InterPro" id="IPR000994">
    <property type="entry name" value="Pept_M24"/>
</dbReference>
<dbReference type="PANTHER" id="PTHR43226">
    <property type="entry name" value="XAA-PRO AMINOPEPTIDASE 3"/>
    <property type="match status" value="1"/>
</dbReference>
<evidence type="ECO:0000259" key="7">
    <source>
        <dbReference type="SMART" id="SM01011"/>
    </source>
</evidence>
<dbReference type="Gene3D" id="3.40.350.10">
    <property type="entry name" value="Creatinase/prolidase N-terminal domain"/>
    <property type="match status" value="1"/>
</dbReference>
<evidence type="ECO:0000256" key="3">
    <source>
        <dbReference type="ARBA" id="ARBA00022723"/>
    </source>
</evidence>
<evidence type="ECO:0000313" key="8">
    <source>
        <dbReference type="EMBL" id="KAG5169619.1"/>
    </source>
</evidence>
<evidence type="ECO:0000256" key="6">
    <source>
        <dbReference type="RuleBase" id="RU000590"/>
    </source>
</evidence>
<dbReference type="InterPro" id="IPR052433">
    <property type="entry name" value="X-Pro_dipept-like"/>
</dbReference>